<dbReference type="Proteomes" id="UP000518752">
    <property type="component" value="Unassembled WGS sequence"/>
</dbReference>
<proteinExistence type="predicted"/>
<evidence type="ECO:0000313" key="3">
    <source>
        <dbReference type="Proteomes" id="UP000518752"/>
    </source>
</evidence>
<evidence type="ECO:0000313" key="2">
    <source>
        <dbReference type="EMBL" id="KAF5385480.1"/>
    </source>
</evidence>
<accession>A0A8H5HLE9</accession>
<keyword evidence="3" id="KW-1185">Reference proteome</keyword>
<organism evidence="2 3">
    <name type="scientific">Collybiopsis confluens</name>
    <dbReference type="NCBI Taxonomy" id="2823264"/>
    <lineage>
        <taxon>Eukaryota</taxon>
        <taxon>Fungi</taxon>
        <taxon>Dikarya</taxon>
        <taxon>Basidiomycota</taxon>
        <taxon>Agaricomycotina</taxon>
        <taxon>Agaricomycetes</taxon>
        <taxon>Agaricomycetidae</taxon>
        <taxon>Agaricales</taxon>
        <taxon>Marasmiineae</taxon>
        <taxon>Omphalotaceae</taxon>
        <taxon>Collybiopsis</taxon>
    </lineage>
</organism>
<dbReference type="AlphaFoldDB" id="A0A8H5HLE9"/>
<protein>
    <submittedName>
        <fullName evidence="2">Uncharacterized protein</fullName>
    </submittedName>
</protein>
<feature type="compositionally biased region" description="Polar residues" evidence="1">
    <location>
        <begin position="1"/>
        <end position="25"/>
    </location>
</feature>
<feature type="region of interest" description="Disordered" evidence="1">
    <location>
        <begin position="1"/>
        <end position="42"/>
    </location>
</feature>
<evidence type="ECO:0000256" key="1">
    <source>
        <dbReference type="SAM" id="MobiDB-lite"/>
    </source>
</evidence>
<reference evidence="2 3" key="1">
    <citation type="journal article" date="2020" name="ISME J.">
        <title>Uncovering the hidden diversity of litter-decomposition mechanisms in mushroom-forming fungi.</title>
        <authorList>
            <person name="Floudas D."/>
            <person name="Bentzer J."/>
            <person name="Ahren D."/>
            <person name="Johansson T."/>
            <person name="Persson P."/>
            <person name="Tunlid A."/>
        </authorList>
    </citation>
    <scope>NUCLEOTIDE SEQUENCE [LARGE SCALE GENOMIC DNA]</scope>
    <source>
        <strain evidence="2 3">CBS 406.79</strain>
    </source>
</reference>
<name>A0A8H5HLE9_9AGAR</name>
<gene>
    <name evidence="2" type="ORF">D9757_005417</name>
</gene>
<dbReference type="OrthoDB" id="3261881at2759"/>
<dbReference type="EMBL" id="JAACJN010000040">
    <property type="protein sequence ID" value="KAF5385480.1"/>
    <property type="molecule type" value="Genomic_DNA"/>
</dbReference>
<comment type="caution">
    <text evidence="2">The sequence shown here is derived from an EMBL/GenBank/DDBJ whole genome shotgun (WGS) entry which is preliminary data.</text>
</comment>
<sequence>MVDARNISTHPATFRSETSPPTSGKTTREKSQRAKTTRSPSVSENWKVLPAKIFPRASRRMSKSLGGADFIAFIAQAYQEEPLLFGARVKDEDLPGLYLALTKPFTAWNHIQTMFGAKERWSEADFADVYSEEHKSQCCLSLPQPLVSTMGFEAARILSAKRSIPAKAIRHLSNSTKSPFKQLKNHKSVKRTGSSTKDTSFAYEATVRHSIPDVQAFEFVSSVWEDKKPADEHAYRQNRMSTAAAARHPSLYACRWSSLWIDLGIR</sequence>